<name>A0A1G5SIA5_9PROT</name>
<keyword evidence="4" id="KW-1185">Reference proteome</keyword>
<keyword evidence="2" id="KW-1133">Transmembrane helix</keyword>
<evidence type="ECO:0000256" key="1">
    <source>
        <dbReference type="SAM" id="Coils"/>
    </source>
</evidence>
<proteinExistence type="predicted"/>
<reference evidence="3 4" key="1">
    <citation type="submission" date="2016-10" db="EMBL/GenBank/DDBJ databases">
        <authorList>
            <person name="de Groot N.N."/>
        </authorList>
    </citation>
    <scope>NUCLEOTIDE SEQUENCE [LARGE SCALE GENOMIC DNA]</scope>
    <source>
        <strain evidence="3">1</strain>
    </source>
</reference>
<dbReference type="RefSeq" id="WP_245654792.1">
    <property type="nucleotide sequence ID" value="NZ_FMWO01000071.1"/>
</dbReference>
<sequence length="501" mass="56995">MSITNYDDIANNIFIFMKFTYLTIAILAVMGVTAPSGASTIELYVDNETKQLYAEPGPNRTKLGTFQRVDEATGTNQLSEAKALEGKLDQKTRELDVMEARIDQKQIEAMETKAKPVDSKGILPSGVSYGNNGFEFKTDNGKFALAIQNRIQTRYANPFDSDPRTLNDLDREQSSFMIRRARTKLKGHAYWPWLKFYLQYDWADPVLRDLNLTVAKFKWASLELGRGKVIYNAERKTSSGNQQFVNRSIVNSIFTVDRQQGAQLYGNLFPGTWHDVTYYLGVFSGMGVGERNNDDDGMMYNARLQWNALGGEMPFSQSDIEFHEQPVLNFAIAANTNKSRCLTFATNDRSCRAMPWEPFSSVGKDGQYRTNQLMGEIRLKWQGFSLSHEMHWKEIKDKLAAQDSSFKETTMLGGLVQVGYFPHHVIPLIPMNLEFAGRYAFVDPNLAENNIQQQEISGVMTYFLNGHNSKVSFQVSHLTLDPNNSSSRSDQRFWAQWDLSF</sequence>
<keyword evidence="1" id="KW-0175">Coiled coil</keyword>
<evidence type="ECO:0000313" key="4">
    <source>
        <dbReference type="Proteomes" id="UP000198729"/>
    </source>
</evidence>
<gene>
    <name evidence="3" type="ORF">NSMM_610014</name>
</gene>
<feature type="transmembrane region" description="Helical" evidence="2">
    <location>
        <begin position="12"/>
        <end position="32"/>
    </location>
</feature>
<dbReference type="AlphaFoldDB" id="A0A1G5SIA5"/>
<keyword evidence="2" id="KW-0812">Transmembrane</keyword>
<dbReference type="EMBL" id="FMWO01000071">
    <property type="protein sequence ID" value="SCZ86600.1"/>
    <property type="molecule type" value="Genomic_DNA"/>
</dbReference>
<dbReference type="Proteomes" id="UP000198729">
    <property type="component" value="Unassembled WGS sequence"/>
</dbReference>
<evidence type="ECO:0000313" key="3">
    <source>
        <dbReference type="EMBL" id="SCZ86600.1"/>
    </source>
</evidence>
<feature type="coiled-coil region" evidence="1">
    <location>
        <begin position="81"/>
        <end position="115"/>
    </location>
</feature>
<dbReference type="Pfam" id="PF07396">
    <property type="entry name" value="Porin_O_P"/>
    <property type="match status" value="1"/>
</dbReference>
<organism evidence="3 4">
    <name type="scientific">Nitrosomonas mobilis</name>
    <dbReference type="NCBI Taxonomy" id="51642"/>
    <lineage>
        <taxon>Bacteria</taxon>
        <taxon>Pseudomonadati</taxon>
        <taxon>Pseudomonadota</taxon>
        <taxon>Betaproteobacteria</taxon>
        <taxon>Nitrosomonadales</taxon>
        <taxon>Nitrosomonadaceae</taxon>
        <taxon>Nitrosomonas</taxon>
    </lineage>
</organism>
<evidence type="ECO:0000256" key="2">
    <source>
        <dbReference type="SAM" id="Phobius"/>
    </source>
</evidence>
<protein>
    <submittedName>
        <fullName evidence="3">Phosphate-selective porin O and P (Modular protein)</fullName>
    </submittedName>
</protein>
<dbReference type="InterPro" id="IPR010870">
    <property type="entry name" value="Porin_O/P"/>
</dbReference>
<keyword evidence="2" id="KW-0472">Membrane</keyword>
<accession>A0A1G5SIA5</accession>
<dbReference type="Gene3D" id="2.40.160.10">
    <property type="entry name" value="Porin"/>
    <property type="match status" value="1"/>
</dbReference>
<dbReference type="InterPro" id="IPR023614">
    <property type="entry name" value="Porin_dom_sf"/>
</dbReference>